<dbReference type="Pfam" id="PF19824">
    <property type="entry name" value="Tlp"/>
    <property type="match status" value="1"/>
</dbReference>
<accession>S0FRA4</accession>
<dbReference type="HAMAP" id="MF_01506">
    <property type="entry name" value="Tlp"/>
    <property type="match status" value="1"/>
</dbReference>
<evidence type="ECO:0000313" key="4">
    <source>
        <dbReference type="Proteomes" id="UP000014155"/>
    </source>
</evidence>
<gene>
    <name evidence="1" type="primary">tlp</name>
    <name evidence="3" type="ORF">CTER_2523</name>
</gene>
<dbReference type="RefSeq" id="WP_004626134.1">
    <property type="nucleotide sequence ID" value="NZ_AORV01000035.1"/>
</dbReference>
<keyword evidence="4" id="KW-1185">Reference proteome</keyword>
<dbReference type="AlphaFoldDB" id="S0FRA4"/>
<protein>
    <recommendedName>
        <fullName evidence="1">Protein Tlp homolog</fullName>
    </recommendedName>
</protein>
<comment type="caution">
    <text evidence="3">The sequence shown here is derived from an EMBL/GenBank/DDBJ whole genome shotgun (WGS) entry which is preliminary data.</text>
</comment>
<dbReference type="Proteomes" id="UP000014155">
    <property type="component" value="Unassembled WGS sequence"/>
</dbReference>
<dbReference type="PATRIC" id="fig|1195236.3.peg.2842"/>
<dbReference type="NCBIfam" id="TIGR03090">
    <property type="entry name" value="SASP_tlp"/>
    <property type="match status" value="1"/>
</dbReference>
<evidence type="ECO:0000313" key="3">
    <source>
        <dbReference type="EMBL" id="EMS71719.1"/>
    </source>
</evidence>
<organism evidence="3 4">
    <name type="scientific">Ruminiclostridium cellobioparum subsp. termitidis CT1112</name>
    <dbReference type="NCBI Taxonomy" id="1195236"/>
    <lineage>
        <taxon>Bacteria</taxon>
        <taxon>Bacillati</taxon>
        <taxon>Bacillota</taxon>
        <taxon>Clostridia</taxon>
        <taxon>Eubacteriales</taxon>
        <taxon>Oscillospiraceae</taxon>
        <taxon>Ruminiclostridium</taxon>
    </lineage>
</organism>
<evidence type="ECO:0000256" key="1">
    <source>
        <dbReference type="HAMAP-Rule" id="MF_01506"/>
    </source>
</evidence>
<dbReference type="InterPro" id="IPR017524">
    <property type="entry name" value="SASP_thioredoxin-like"/>
</dbReference>
<evidence type="ECO:0000256" key="2">
    <source>
        <dbReference type="SAM" id="MobiDB-lite"/>
    </source>
</evidence>
<dbReference type="EMBL" id="AORV01000035">
    <property type="protein sequence ID" value="EMS71719.1"/>
    <property type="molecule type" value="Genomic_DNA"/>
</dbReference>
<proteinExistence type="inferred from homology"/>
<dbReference type="STRING" id="1195236.CTER_2523"/>
<name>S0FRA4_RUMCE</name>
<feature type="compositionally biased region" description="Basic and acidic residues" evidence="2">
    <location>
        <begin position="33"/>
        <end position="73"/>
    </location>
</feature>
<sequence length="73" mass="8654">MNKPKPDNRSNNADRIQFNINHTIRNMEAAEDMMSKVDDPTQKSELEEKNDRRRDALQGMREEIKDEAHKKSR</sequence>
<comment type="similarity">
    <text evidence="1">Belongs to the Tlp family.</text>
</comment>
<reference evidence="3 4" key="1">
    <citation type="journal article" date="2013" name="Genome Announc.">
        <title>Draft Genome Sequence of the Cellulolytic, Mesophilic, Anaerobic Bacterium Clostridium termitidis Strain CT1112 (DSM 5398).</title>
        <authorList>
            <person name="Lal S."/>
            <person name="Ramachandran U."/>
            <person name="Zhang X."/>
            <person name="Munir R."/>
            <person name="Sparling R."/>
            <person name="Levin D.B."/>
        </authorList>
    </citation>
    <scope>NUCLEOTIDE SEQUENCE [LARGE SCALE GENOMIC DNA]</scope>
    <source>
        <strain evidence="3 4">CT1112</strain>
    </source>
</reference>
<feature type="region of interest" description="Disordered" evidence="2">
    <location>
        <begin position="29"/>
        <end position="73"/>
    </location>
</feature>